<name>A0A5C6FA86_9BACT</name>
<dbReference type="FunFam" id="3.40.718.10:FF:000006">
    <property type="entry name" value="3-isopropylmalate dehydrogenase"/>
    <property type="match status" value="1"/>
</dbReference>
<dbReference type="InterPro" id="IPR024084">
    <property type="entry name" value="IsoPropMal-DH-like_dom"/>
</dbReference>
<evidence type="ECO:0000256" key="14">
    <source>
        <dbReference type="ARBA" id="ARBA00033138"/>
    </source>
</evidence>
<dbReference type="SUPFAM" id="SSF53659">
    <property type="entry name" value="Isocitrate/Isopropylmalate dehydrogenase-like"/>
    <property type="match status" value="1"/>
</dbReference>
<gene>
    <name evidence="16" type="primary">hicd</name>
    <name evidence="16" type="ORF">Poly59_12090</name>
</gene>
<comment type="cofactor">
    <cofactor evidence="2">
        <name>Mg(2+)</name>
        <dbReference type="ChEBI" id="CHEBI:18420"/>
    </cofactor>
</comment>
<dbReference type="EC" id="1.1.1.85" evidence="5"/>
<comment type="similarity">
    <text evidence="3">Belongs to the isocitrate and isopropylmalate dehydrogenases family. LeuB type 1 subfamily.</text>
</comment>
<evidence type="ECO:0000256" key="7">
    <source>
        <dbReference type="ARBA" id="ARBA00022605"/>
    </source>
</evidence>
<evidence type="ECO:0000256" key="10">
    <source>
        <dbReference type="ARBA" id="ARBA00023002"/>
    </source>
</evidence>
<feature type="domain" description="Isopropylmalate dehydrogenase-like" evidence="15">
    <location>
        <begin position="5"/>
        <end position="358"/>
    </location>
</feature>
<evidence type="ECO:0000256" key="8">
    <source>
        <dbReference type="ARBA" id="ARBA00022723"/>
    </source>
</evidence>
<keyword evidence="12" id="KW-0464">Manganese</keyword>
<evidence type="ECO:0000256" key="9">
    <source>
        <dbReference type="ARBA" id="ARBA00022842"/>
    </source>
</evidence>
<keyword evidence="6" id="KW-0432">Leucine biosynthesis</keyword>
<evidence type="ECO:0000256" key="3">
    <source>
        <dbReference type="ARBA" id="ARBA00008319"/>
    </source>
</evidence>
<dbReference type="Proteomes" id="UP000317977">
    <property type="component" value="Unassembled WGS sequence"/>
</dbReference>
<keyword evidence="9" id="KW-0460">Magnesium</keyword>
<evidence type="ECO:0000256" key="2">
    <source>
        <dbReference type="ARBA" id="ARBA00001946"/>
    </source>
</evidence>
<dbReference type="SMART" id="SM01329">
    <property type="entry name" value="Iso_dh"/>
    <property type="match status" value="1"/>
</dbReference>
<evidence type="ECO:0000256" key="1">
    <source>
        <dbReference type="ARBA" id="ARBA00001936"/>
    </source>
</evidence>
<comment type="caution">
    <text evidence="16">The sequence shown here is derived from an EMBL/GenBank/DDBJ whole genome shotgun (WGS) entry which is preliminary data.</text>
</comment>
<dbReference type="RefSeq" id="WP_146533056.1">
    <property type="nucleotide sequence ID" value="NZ_SJPX01000001.1"/>
</dbReference>
<dbReference type="GO" id="GO:0046872">
    <property type="term" value="F:metal ion binding"/>
    <property type="evidence" value="ECO:0007669"/>
    <property type="project" value="UniProtKB-KW"/>
</dbReference>
<keyword evidence="10 16" id="KW-0560">Oxidoreductase</keyword>
<evidence type="ECO:0000256" key="13">
    <source>
        <dbReference type="ARBA" id="ARBA00023304"/>
    </source>
</evidence>
<evidence type="ECO:0000256" key="5">
    <source>
        <dbReference type="ARBA" id="ARBA00013101"/>
    </source>
</evidence>
<dbReference type="PANTHER" id="PTHR43275:SF1">
    <property type="entry name" value="D-MALATE DEHYDROGENASE [DECARBOXYLATING]"/>
    <property type="match status" value="1"/>
</dbReference>
<dbReference type="AlphaFoldDB" id="A0A5C6FA86"/>
<evidence type="ECO:0000313" key="17">
    <source>
        <dbReference type="Proteomes" id="UP000317977"/>
    </source>
</evidence>
<reference evidence="16 17" key="1">
    <citation type="submission" date="2019-02" db="EMBL/GenBank/DDBJ databases">
        <title>Deep-cultivation of Planctomycetes and their phenomic and genomic characterization uncovers novel biology.</title>
        <authorList>
            <person name="Wiegand S."/>
            <person name="Jogler M."/>
            <person name="Boedeker C."/>
            <person name="Pinto D."/>
            <person name="Vollmers J."/>
            <person name="Rivas-Marin E."/>
            <person name="Kohn T."/>
            <person name="Peeters S.H."/>
            <person name="Heuer A."/>
            <person name="Rast P."/>
            <person name="Oberbeckmann S."/>
            <person name="Bunk B."/>
            <person name="Jeske O."/>
            <person name="Meyerdierks A."/>
            <person name="Storesund J.E."/>
            <person name="Kallscheuer N."/>
            <person name="Luecker S."/>
            <person name="Lage O.M."/>
            <person name="Pohl T."/>
            <person name="Merkel B.J."/>
            <person name="Hornburger P."/>
            <person name="Mueller R.-W."/>
            <person name="Bruemmer F."/>
            <person name="Labrenz M."/>
            <person name="Spormann A.M."/>
            <person name="Op Den Camp H."/>
            <person name="Overmann J."/>
            <person name="Amann R."/>
            <person name="Jetten M.S.M."/>
            <person name="Mascher T."/>
            <person name="Medema M.H."/>
            <person name="Devos D.P."/>
            <person name="Kaster A.-K."/>
            <person name="Ovreas L."/>
            <person name="Rohde M."/>
            <person name="Galperin M.Y."/>
            <person name="Jogler C."/>
        </authorList>
    </citation>
    <scope>NUCLEOTIDE SEQUENCE [LARGE SCALE GENOMIC DNA]</scope>
    <source>
        <strain evidence="16 17">Poly59</strain>
    </source>
</reference>
<organism evidence="16 17">
    <name type="scientific">Rubripirellula reticaptiva</name>
    <dbReference type="NCBI Taxonomy" id="2528013"/>
    <lineage>
        <taxon>Bacteria</taxon>
        <taxon>Pseudomonadati</taxon>
        <taxon>Planctomycetota</taxon>
        <taxon>Planctomycetia</taxon>
        <taxon>Pirellulales</taxon>
        <taxon>Pirellulaceae</taxon>
        <taxon>Rubripirellula</taxon>
    </lineage>
</organism>
<proteinExistence type="inferred from homology"/>
<dbReference type="Pfam" id="PF00180">
    <property type="entry name" value="Iso_dh"/>
    <property type="match status" value="1"/>
</dbReference>
<dbReference type="InterPro" id="IPR050501">
    <property type="entry name" value="ICDH/IPMDH"/>
</dbReference>
<accession>A0A5C6FA86</accession>
<evidence type="ECO:0000256" key="6">
    <source>
        <dbReference type="ARBA" id="ARBA00022430"/>
    </source>
</evidence>
<dbReference type="OrthoDB" id="9806254at2"/>
<keyword evidence="13" id="KW-0100">Branched-chain amino acid biosynthesis</keyword>
<evidence type="ECO:0000256" key="11">
    <source>
        <dbReference type="ARBA" id="ARBA00023027"/>
    </source>
</evidence>
<evidence type="ECO:0000256" key="12">
    <source>
        <dbReference type="ARBA" id="ARBA00023211"/>
    </source>
</evidence>
<dbReference type="EMBL" id="SJPX01000001">
    <property type="protein sequence ID" value="TWU58298.1"/>
    <property type="molecule type" value="Genomic_DNA"/>
</dbReference>
<keyword evidence="8" id="KW-0479">Metal-binding</keyword>
<comment type="subunit">
    <text evidence="4">Homodimer.</text>
</comment>
<evidence type="ECO:0000313" key="16">
    <source>
        <dbReference type="EMBL" id="TWU58298.1"/>
    </source>
</evidence>
<evidence type="ECO:0000256" key="4">
    <source>
        <dbReference type="ARBA" id="ARBA00011738"/>
    </source>
</evidence>
<dbReference type="GO" id="GO:0003862">
    <property type="term" value="F:3-isopropylmalate dehydrogenase activity"/>
    <property type="evidence" value="ECO:0007669"/>
    <property type="project" value="UniProtKB-EC"/>
</dbReference>
<dbReference type="Gene3D" id="3.40.718.10">
    <property type="entry name" value="Isopropylmalate Dehydrogenase"/>
    <property type="match status" value="1"/>
</dbReference>
<dbReference type="GO" id="GO:0009098">
    <property type="term" value="P:L-leucine biosynthetic process"/>
    <property type="evidence" value="ECO:0007669"/>
    <property type="project" value="UniProtKB-KW"/>
</dbReference>
<protein>
    <recommendedName>
        <fullName evidence="5">3-isopropylmalate dehydrogenase</fullName>
        <ecNumber evidence="5">1.1.1.85</ecNumber>
    </recommendedName>
    <alternativeName>
        <fullName evidence="14">3-IPM-DH</fullName>
    </alternativeName>
</protein>
<keyword evidence="7" id="KW-0028">Amino-acid biosynthesis</keyword>
<keyword evidence="11" id="KW-0520">NAD</keyword>
<dbReference type="PANTHER" id="PTHR43275">
    <property type="entry name" value="D-MALATE DEHYDROGENASE [DECARBOXYLATING]"/>
    <property type="match status" value="1"/>
</dbReference>
<keyword evidence="17" id="KW-1185">Reference proteome</keyword>
<evidence type="ECO:0000259" key="15">
    <source>
        <dbReference type="SMART" id="SM01329"/>
    </source>
</evidence>
<comment type="cofactor">
    <cofactor evidence="1">
        <name>Mn(2+)</name>
        <dbReference type="ChEBI" id="CHEBI:29035"/>
    </cofactor>
</comment>
<sequence length="369" mass="38922">MTAYQIALLPGDGIGPECMEATRIVLDRMVRDIDGLDLAFTSHRAGAELYRETGETLPAAVLDDCLAADAVLLSAIGLPDVRSPDGTEVQPTMMVGLRRALQVHSAVRPVKLYPGAPCALKDTGPGIDFIVIRENLEGLFASFGGGAKVGDEVATDTMVITRKGTSQVSDFAFRLAQRRNGRASDGKKMVTCVDKANVFRSMAFFREVFFDVAKNYSDIEAGAVYVDAMSLYMVQNPWDFDVLVMENQFGDILSDLGAGLVGGLGLGPSAEIGETHGLFQPSHGTAPQLAGKNVANPMATILSAAMMLDWLGDKHGDDVCLAAAVLLEEAVAMVLADGTVRTPDIGGKSSTTEVAHAIAAAISSKVAKV</sequence>